<name>J6FC30_TRIAS</name>
<dbReference type="VEuPathDB" id="FungiDB:A1Q1_03121"/>
<dbReference type="EMBL" id="ALBS01000021">
    <property type="protein sequence ID" value="EJT52667.1"/>
    <property type="molecule type" value="Genomic_DNA"/>
</dbReference>
<accession>J6FC30</accession>
<dbReference type="GeneID" id="25986634"/>
<dbReference type="Proteomes" id="UP000002748">
    <property type="component" value="Unassembled WGS sequence"/>
</dbReference>
<reference evidence="2 3" key="1">
    <citation type="journal article" date="2012" name="Eukaryot. Cell">
        <title>Draft genome sequence of CBS 2479, the standard type strain of Trichosporon asahii.</title>
        <authorList>
            <person name="Yang R.Y."/>
            <person name="Li H.T."/>
            <person name="Zhu H."/>
            <person name="Zhou G.P."/>
            <person name="Wang M."/>
            <person name="Wang L."/>
        </authorList>
    </citation>
    <scope>NUCLEOTIDE SEQUENCE [LARGE SCALE GENOMIC DNA]</scope>
    <source>
        <strain evidence="3">ATCC 90039 / CBS 2479 / JCM 2466 / KCTC 7840 / NCYC 2677 / UAMH 7654</strain>
    </source>
</reference>
<organism evidence="2 3">
    <name type="scientific">Trichosporon asahii var. asahii (strain ATCC 90039 / CBS 2479 / JCM 2466 / KCTC 7840 / NBRC 103889/ NCYC 2677 / UAMH 7654)</name>
    <name type="common">Yeast</name>
    <dbReference type="NCBI Taxonomy" id="1186058"/>
    <lineage>
        <taxon>Eukaryota</taxon>
        <taxon>Fungi</taxon>
        <taxon>Dikarya</taxon>
        <taxon>Basidiomycota</taxon>
        <taxon>Agaricomycotina</taxon>
        <taxon>Tremellomycetes</taxon>
        <taxon>Trichosporonales</taxon>
        <taxon>Trichosporonaceae</taxon>
        <taxon>Trichosporon</taxon>
    </lineage>
</organism>
<dbReference type="AlphaFoldDB" id="J6FC30"/>
<sequence length="107" mass="11790">MPTFHQVGPDGVWFNRNETVEVPSAKLIGRASRYGLQISSTDHQTRPQGRELPGANQALLDPRMAMLLHGPQNEETCYSVAWTRLDAGMPDRSYRPSPPACARQSGG</sequence>
<dbReference type="RefSeq" id="XP_014183686.1">
    <property type="nucleotide sequence ID" value="XM_014328211.1"/>
</dbReference>
<dbReference type="KEGG" id="tasa:A1Q1_03121"/>
<protein>
    <submittedName>
        <fullName evidence="2">Uncharacterized protein</fullName>
    </submittedName>
</protein>
<evidence type="ECO:0000256" key="1">
    <source>
        <dbReference type="SAM" id="MobiDB-lite"/>
    </source>
</evidence>
<feature type="region of interest" description="Disordered" evidence="1">
    <location>
        <begin position="88"/>
        <end position="107"/>
    </location>
</feature>
<evidence type="ECO:0000313" key="2">
    <source>
        <dbReference type="EMBL" id="EJT52667.1"/>
    </source>
</evidence>
<dbReference type="HOGENOM" id="CLU_2211813_0_0_1"/>
<gene>
    <name evidence="2" type="ORF">A1Q1_03121</name>
</gene>
<evidence type="ECO:0000313" key="3">
    <source>
        <dbReference type="Proteomes" id="UP000002748"/>
    </source>
</evidence>
<comment type="caution">
    <text evidence="2">The sequence shown here is derived from an EMBL/GenBank/DDBJ whole genome shotgun (WGS) entry which is preliminary data.</text>
</comment>
<proteinExistence type="predicted"/>